<keyword evidence="1" id="KW-0812">Transmembrane</keyword>
<keyword evidence="5" id="KW-1185">Reference proteome</keyword>
<evidence type="ECO:0000313" key="5">
    <source>
        <dbReference type="Proteomes" id="UP001176806"/>
    </source>
</evidence>
<dbReference type="InterPro" id="IPR032508">
    <property type="entry name" value="FecR_C"/>
</dbReference>
<dbReference type="Gene3D" id="2.60.120.1440">
    <property type="match status" value="1"/>
</dbReference>
<comment type="caution">
    <text evidence="4">The sequence shown here is derived from an EMBL/GenBank/DDBJ whole genome shotgun (WGS) entry which is preliminary data.</text>
</comment>
<keyword evidence="1" id="KW-1133">Transmembrane helix</keyword>
<dbReference type="Pfam" id="PF04773">
    <property type="entry name" value="FecR"/>
    <property type="match status" value="1"/>
</dbReference>
<proteinExistence type="predicted"/>
<feature type="domain" description="Protein FecR C-terminal" evidence="3">
    <location>
        <begin position="239"/>
        <end position="304"/>
    </location>
</feature>
<reference evidence="4" key="1">
    <citation type="submission" date="2023-07" db="EMBL/GenBank/DDBJ databases">
        <title>Two novel species in the genus Flavivirga.</title>
        <authorList>
            <person name="Kwon K."/>
        </authorList>
    </citation>
    <scope>NUCLEOTIDE SEQUENCE</scope>
    <source>
        <strain evidence="4">KACC 14158</strain>
    </source>
</reference>
<dbReference type="InterPro" id="IPR012373">
    <property type="entry name" value="Ferrdict_sens_TM"/>
</dbReference>
<name>A0ABT8WT04_9FLAO</name>
<dbReference type="Gene3D" id="3.55.50.30">
    <property type="match status" value="1"/>
</dbReference>
<dbReference type="InterPro" id="IPR006860">
    <property type="entry name" value="FecR"/>
</dbReference>
<evidence type="ECO:0000259" key="2">
    <source>
        <dbReference type="Pfam" id="PF04773"/>
    </source>
</evidence>
<organism evidence="4 5">
    <name type="scientific">Flavivirga jejuensis</name>
    <dbReference type="NCBI Taxonomy" id="870487"/>
    <lineage>
        <taxon>Bacteria</taxon>
        <taxon>Pseudomonadati</taxon>
        <taxon>Bacteroidota</taxon>
        <taxon>Flavobacteriia</taxon>
        <taxon>Flavobacteriales</taxon>
        <taxon>Flavobacteriaceae</taxon>
        <taxon>Flavivirga</taxon>
    </lineage>
</organism>
<dbReference type="PANTHER" id="PTHR30273:SF2">
    <property type="entry name" value="PROTEIN FECR"/>
    <property type="match status" value="1"/>
</dbReference>
<dbReference type="Proteomes" id="UP001176806">
    <property type="component" value="Unassembled WGS sequence"/>
</dbReference>
<dbReference type="Pfam" id="PF16344">
    <property type="entry name" value="FecR_C"/>
    <property type="match status" value="1"/>
</dbReference>
<gene>
    <name evidence="4" type="ORF">Q4Q40_18040</name>
</gene>
<feature type="transmembrane region" description="Helical" evidence="1">
    <location>
        <begin position="71"/>
        <end position="93"/>
    </location>
</feature>
<dbReference type="EMBL" id="JAUOEL010000007">
    <property type="protein sequence ID" value="MDO5976104.1"/>
    <property type="molecule type" value="Genomic_DNA"/>
</dbReference>
<evidence type="ECO:0000256" key="1">
    <source>
        <dbReference type="SAM" id="Phobius"/>
    </source>
</evidence>
<feature type="domain" description="FecR protein" evidence="2">
    <location>
        <begin position="99"/>
        <end position="192"/>
    </location>
</feature>
<dbReference type="PANTHER" id="PTHR30273">
    <property type="entry name" value="PERIPLASMIC SIGNAL SENSOR AND SIGMA FACTOR ACTIVATOR FECR-RELATED"/>
    <property type="match status" value="1"/>
</dbReference>
<sequence length="305" mass="35219">MKINSQLLEKYVNGKCSKEEIAVIELWLENNKDIPNILSEEELQFESDLMWGDISKNIKPSKQKKKAYKKLINYVSVACVALFIGLITFQFFLKTPFTTYETLVGETKRIQLDDGSVIHMNASSVLLVSEEFSKKNREVSLNGEAYFEIAKDSLHPFTITTKESKTTVLGTKFSLSAYPNERTYLTLNEGKVSFKSLEEPTNSKIVLPNQQVILSENYSITKKDVNANFYNSWTKNELFFNESLRNVFKDIERKYNVKIQVNNKSVLNQVYKGYHKTPTLENLLKKIGFVMKLKYKKNGDTIMIY</sequence>
<protein>
    <submittedName>
        <fullName evidence="4">FecR family protein</fullName>
    </submittedName>
</protein>
<evidence type="ECO:0000313" key="4">
    <source>
        <dbReference type="EMBL" id="MDO5976104.1"/>
    </source>
</evidence>
<dbReference type="RefSeq" id="WP_303303365.1">
    <property type="nucleotide sequence ID" value="NZ_BAABDA010000004.1"/>
</dbReference>
<accession>A0ABT8WT04</accession>
<evidence type="ECO:0000259" key="3">
    <source>
        <dbReference type="Pfam" id="PF16344"/>
    </source>
</evidence>
<keyword evidence="1" id="KW-0472">Membrane</keyword>
<dbReference type="PIRSF" id="PIRSF018266">
    <property type="entry name" value="FecR"/>
    <property type="match status" value="1"/>
</dbReference>